<evidence type="ECO:0000313" key="2">
    <source>
        <dbReference type="Proteomes" id="UP000267096"/>
    </source>
</evidence>
<gene>
    <name evidence="1" type="ORF">ASIM_LOCUS4306</name>
</gene>
<reference evidence="1 2" key="2">
    <citation type="submission" date="2018-11" db="EMBL/GenBank/DDBJ databases">
        <authorList>
            <consortium name="Pathogen Informatics"/>
        </authorList>
    </citation>
    <scope>NUCLEOTIDE SEQUENCE [LARGE SCALE GENOMIC DNA]</scope>
</reference>
<organism evidence="3">
    <name type="scientific">Anisakis simplex</name>
    <name type="common">Herring worm</name>
    <dbReference type="NCBI Taxonomy" id="6269"/>
    <lineage>
        <taxon>Eukaryota</taxon>
        <taxon>Metazoa</taxon>
        <taxon>Ecdysozoa</taxon>
        <taxon>Nematoda</taxon>
        <taxon>Chromadorea</taxon>
        <taxon>Rhabditida</taxon>
        <taxon>Spirurina</taxon>
        <taxon>Ascaridomorpha</taxon>
        <taxon>Ascaridoidea</taxon>
        <taxon>Anisakidae</taxon>
        <taxon>Anisakis</taxon>
        <taxon>Anisakis simplex complex</taxon>
    </lineage>
</organism>
<dbReference type="WBParaSite" id="ASIM_0000449401-mRNA-1">
    <property type="protein sequence ID" value="ASIM_0000449401-mRNA-1"/>
    <property type="gene ID" value="ASIM_0000449401"/>
</dbReference>
<proteinExistence type="predicted"/>
<name>A0A0M3JA74_ANISI</name>
<dbReference type="EMBL" id="UYRR01007391">
    <property type="protein sequence ID" value="VDK23563.1"/>
    <property type="molecule type" value="Genomic_DNA"/>
</dbReference>
<sequence length="157" mass="18099">MRTPHKSTAAIVPAYTSPYQAFWPRQVHQQQQQQQYYHQYQQYQYHQNHYNPAPCTGTTGNTIGPPAQYPALSAGYHGYYQQHYQQRYPLKRMHSGSSFCADTLATAATLAAMNAFPVVNQSQSPKFISDHHKYVPASERISGFEPEQWQKVNTFRL</sequence>
<accession>A0A0M3JA74</accession>
<dbReference type="AlphaFoldDB" id="A0A0M3JA74"/>
<protein>
    <submittedName>
        <fullName evidence="3">YTH domain-containing protein</fullName>
    </submittedName>
</protein>
<dbReference type="Proteomes" id="UP000267096">
    <property type="component" value="Unassembled WGS sequence"/>
</dbReference>
<evidence type="ECO:0000313" key="3">
    <source>
        <dbReference type="WBParaSite" id="ASIM_0000449401-mRNA-1"/>
    </source>
</evidence>
<reference evidence="3" key="1">
    <citation type="submission" date="2017-02" db="UniProtKB">
        <authorList>
            <consortium name="WormBaseParasite"/>
        </authorList>
    </citation>
    <scope>IDENTIFICATION</scope>
</reference>
<evidence type="ECO:0000313" key="1">
    <source>
        <dbReference type="EMBL" id="VDK23563.1"/>
    </source>
</evidence>
<keyword evidence="2" id="KW-1185">Reference proteome</keyword>